<dbReference type="Pfam" id="PF12957">
    <property type="entry name" value="DUF3846"/>
    <property type="match status" value="1"/>
</dbReference>
<reference evidence="2" key="1">
    <citation type="submission" date="2019-08" db="EMBL/GenBank/DDBJ databases">
        <authorList>
            <person name="Kucharzyk K."/>
            <person name="Murdoch R.W."/>
            <person name="Higgins S."/>
            <person name="Loffler F."/>
        </authorList>
    </citation>
    <scope>NUCLEOTIDE SEQUENCE</scope>
</reference>
<dbReference type="InterPro" id="IPR024559">
    <property type="entry name" value="DUF3846"/>
</dbReference>
<feature type="domain" description="DUF3846" evidence="1">
    <location>
        <begin position="10"/>
        <end position="103"/>
    </location>
</feature>
<dbReference type="EMBL" id="VSSQ01017008">
    <property type="protein sequence ID" value="MPM58885.1"/>
    <property type="molecule type" value="Genomic_DNA"/>
</dbReference>
<accession>A0A645B083</accession>
<sequence>MNESENKTLHILRVEPGKAPEEKDIGSDLNSLQAEVDGLIECVYMDDGAIIVVNEEGKLNGMEMNRRLGDDILCGPFFIVRDNGEGDFASLTNSQIEYYKNRFALPEQFAEHEPDAQPFMRFITY</sequence>
<name>A0A645B083_9ZZZZ</name>
<evidence type="ECO:0000259" key="1">
    <source>
        <dbReference type="Pfam" id="PF12957"/>
    </source>
</evidence>
<comment type="caution">
    <text evidence="2">The sequence shown here is derived from an EMBL/GenBank/DDBJ whole genome shotgun (WGS) entry which is preliminary data.</text>
</comment>
<dbReference type="AlphaFoldDB" id="A0A645B083"/>
<protein>
    <recommendedName>
        <fullName evidence="1">DUF3846 domain-containing protein</fullName>
    </recommendedName>
</protein>
<evidence type="ECO:0000313" key="2">
    <source>
        <dbReference type="EMBL" id="MPM58885.1"/>
    </source>
</evidence>
<organism evidence="2">
    <name type="scientific">bioreactor metagenome</name>
    <dbReference type="NCBI Taxonomy" id="1076179"/>
    <lineage>
        <taxon>unclassified sequences</taxon>
        <taxon>metagenomes</taxon>
        <taxon>ecological metagenomes</taxon>
    </lineage>
</organism>
<gene>
    <name evidence="2" type="ORF">SDC9_105718</name>
</gene>
<proteinExistence type="predicted"/>